<gene>
    <name evidence="1" type="ORF">UFOPK1755_00435</name>
</gene>
<sequence length="631" mass="66660">MKRTLTAGVSALALVAGLLTFGLTPANADTIRLPKTNMAPCVVQNGIYCVESVSLTTASGQKIPLVYVPSGAAVPQEAPPTDFFAPMARIKGGKVIDNNWWTSQYQRDVFASGKAELRDLSSLLGTANFPEQGAKYDPATKLYDINKPLDAYSYPQTCWDPATKTNVKKTFGECFKGAVGIILDNEVKFYWLMPTAADAARNITEFTGSTFVDLAELAALQQRPVWGTTYDAVAKKFAATEGLIIPIWVSQNALVNGWAVAGSVAAAPQADPAAPSTTTTPTTETATAEAATLAQTAPGAPDPGIAVSTPAEAGRALVGRWTHPRWHELNLGALGYDGLSVEARAANEFVTSILFTDVLPTLTDKDKKVNLAGLVGNKNYAIGLDPDLVITVKVRIGNMKTGVTIGVGTDIIVDQQSQGEYNSISITGSAVTVPLAAKAADCTGETGISKANVRQFQMIAYAQNDDRTGFGVEGTSGDMYIGSNGVCGLSTPVWNNETKEFTWSAAAPHFAPDGVTVNRGFYKAIIPTNDAKLLWGLENPNDAATALQITLTTEAGGTAAALKSVSVKNGRIIIDVSGFEYSRPKLKIGIKAGYKPTKTMLNKTSITCVKGKSVKKITAVKPTCPAGYKKK</sequence>
<proteinExistence type="predicted"/>
<reference evidence="1" key="1">
    <citation type="submission" date="2020-05" db="EMBL/GenBank/DDBJ databases">
        <authorList>
            <person name="Chiriac C."/>
            <person name="Salcher M."/>
            <person name="Ghai R."/>
            <person name="Kavagutti S V."/>
        </authorList>
    </citation>
    <scope>NUCLEOTIDE SEQUENCE</scope>
</reference>
<dbReference type="AlphaFoldDB" id="A0A6J6ETY6"/>
<protein>
    <submittedName>
        <fullName evidence="1">Unannotated protein</fullName>
    </submittedName>
</protein>
<organism evidence="1">
    <name type="scientific">freshwater metagenome</name>
    <dbReference type="NCBI Taxonomy" id="449393"/>
    <lineage>
        <taxon>unclassified sequences</taxon>
        <taxon>metagenomes</taxon>
        <taxon>ecological metagenomes</taxon>
    </lineage>
</organism>
<evidence type="ECO:0000313" key="1">
    <source>
        <dbReference type="EMBL" id="CAB4579961.1"/>
    </source>
</evidence>
<name>A0A6J6ETY6_9ZZZZ</name>
<accession>A0A6J6ETY6</accession>
<dbReference type="EMBL" id="CAEZTX010000023">
    <property type="protein sequence ID" value="CAB4579961.1"/>
    <property type="molecule type" value="Genomic_DNA"/>
</dbReference>